<comment type="similarity">
    <text evidence="1 10">Belongs to the RNA polymerase subunit omega family.</text>
</comment>
<gene>
    <name evidence="10" type="primary">rpoZ</name>
    <name evidence="11" type="ORF">A3G31_12595</name>
</gene>
<comment type="function">
    <text evidence="10">Promotes RNA polymerase assembly. Latches the N- and C-terminal regions of the beta' subunit thereby facilitating its interaction with the beta and alpha subunits.</text>
</comment>
<evidence type="ECO:0000256" key="10">
    <source>
        <dbReference type="HAMAP-Rule" id="MF_00366"/>
    </source>
</evidence>
<accession>A0A1F7SDI9</accession>
<dbReference type="Gene3D" id="3.90.940.10">
    <property type="match status" value="1"/>
</dbReference>
<dbReference type="HAMAP" id="MF_00366">
    <property type="entry name" value="RNApol_bact_RpoZ"/>
    <property type="match status" value="1"/>
</dbReference>
<evidence type="ECO:0000313" key="11">
    <source>
        <dbReference type="EMBL" id="OGL51849.1"/>
    </source>
</evidence>
<dbReference type="EMBL" id="MGDI01000037">
    <property type="protein sequence ID" value="OGL51849.1"/>
    <property type="molecule type" value="Genomic_DNA"/>
</dbReference>
<dbReference type="GO" id="GO:0003677">
    <property type="term" value="F:DNA binding"/>
    <property type="evidence" value="ECO:0007669"/>
    <property type="project" value="UniProtKB-UniRule"/>
</dbReference>
<comment type="subunit">
    <text evidence="10">The RNAP catalytic core consists of 2 alpha, 1 beta, 1 beta' and 1 omega subunit. When a sigma factor is associated with the core the holoenzyme is formed, which can initiate transcription.</text>
</comment>
<dbReference type="PANTHER" id="PTHR34476">
    <property type="entry name" value="DNA-DIRECTED RNA POLYMERASE SUBUNIT OMEGA"/>
    <property type="match status" value="1"/>
</dbReference>
<comment type="caution">
    <text evidence="11">The sequence shown here is derived from an EMBL/GenBank/DDBJ whole genome shotgun (WGS) entry which is preliminary data.</text>
</comment>
<evidence type="ECO:0000256" key="6">
    <source>
        <dbReference type="ARBA" id="ARBA00022695"/>
    </source>
</evidence>
<evidence type="ECO:0000256" key="8">
    <source>
        <dbReference type="ARBA" id="ARBA00029924"/>
    </source>
</evidence>
<evidence type="ECO:0000256" key="3">
    <source>
        <dbReference type="ARBA" id="ARBA00013725"/>
    </source>
</evidence>
<dbReference type="SMART" id="SM01409">
    <property type="entry name" value="RNA_pol_Rpb6"/>
    <property type="match status" value="1"/>
</dbReference>
<name>A0A1F7SDI9_9BACT</name>
<proteinExistence type="inferred from homology"/>
<dbReference type="InterPro" id="IPR006110">
    <property type="entry name" value="Pol_omega/Rpo6/RPB6"/>
</dbReference>
<evidence type="ECO:0000256" key="5">
    <source>
        <dbReference type="ARBA" id="ARBA00022679"/>
    </source>
</evidence>
<dbReference type="STRING" id="1817883.A3G31_12595"/>
<evidence type="ECO:0000256" key="7">
    <source>
        <dbReference type="ARBA" id="ARBA00023163"/>
    </source>
</evidence>
<dbReference type="GO" id="GO:0006351">
    <property type="term" value="P:DNA-templated transcription"/>
    <property type="evidence" value="ECO:0007669"/>
    <property type="project" value="UniProtKB-UniRule"/>
</dbReference>
<dbReference type="EC" id="2.7.7.6" evidence="2 10"/>
<keyword evidence="6 10" id="KW-0548">Nucleotidyltransferase</keyword>
<evidence type="ECO:0000256" key="2">
    <source>
        <dbReference type="ARBA" id="ARBA00012418"/>
    </source>
</evidence>
<keyword evidence="7 10" id="KW-0804">Transcription</keyword>
<dbReference type="InterPro" id="IPR036161">
    <property type="entry name" value="RPB6/omega-like_sf"/>
</dbReference>
<evidence type="ECO:0000256" key="1">
    <source>
        <dbReference type="ARBA" id="ARBA00006711"/>
    </source>
</evidence>
<dbReference type="Pfam" id="PF01192">
    <property type="entry name" value="RNA_pol_Rpb6"/>
    <property type="match status" value="1"/>
</dbReference>
<dbReference type="Proteomes" id="UP000178082">
    <property type="component" value="Unassembled WGS sequence"/>
</dbReference>
<dbReference type="GO" id="GO:0003899">
    <property type="term" value="F:DNA-directed RNA polymerase activity"/>
    <property type="evidence" value="ECO:0007669"/>
    <property type="project" value="UniProtKB-UniRule"/>
</dbReference>
<comment type="catalytic activity">
    <reaction evidence="9 10">
        <text>RNA(n) + a ribonucleoside 5'-triphosphate = RNA(n+1) + diphosphate</text>
        <dbReference type="Rhea" id="RHEA:21248"/>
        <dbReference type="Rhea" id="RHEA-COMP:14527"/>
        <dbReference type="Rhea" id="RHEA-COMP:17342"/>
        <dbReference type="ChEBI" id="CHEBI:33019"/>
        <dbReference type="ChEBI" id="CHEBI:61557"/>
        <dbReference type="ChEBI" id="CHEBI:140395"/>
        <dbReference type="EC" id="2.7.7.6"/>
    </reaction>
</comment>
<sequence length="66" mass="7397">MDIIVEKSIEKIKNRYLLVVLAARRARQLGAGFEPLVETKRSKPTIIALEEIAEGKASVETDENED</sequence>
<dbReference type="SUPFAM" id="SSF63562">
    <property type="entry name" value="RPB6/omega subunit-like"/>
    <property type="match status" value="1"/>
</dbReference>
<protein>
    <recommendedName>
        <fullName evidence="3 10">DNA-directed RNA polymerase subunit omega</fullName>
        <shortName evidence="10">RNAP omega subunit</shortName>
        <ecNumber evidence="2 10">2.7.7.6</ecNumber>
    </recommendedName>
    <alternativeName>
        <fullName evidence="10">RNA polymerase omega subunit</fullName>
    </alternativeName>
    <alternativeName>
        <fullName evidence="8 10">Transcriptase subunit omega</fullName>
    </alternativeName>
</protein>
<evidence type="ECO:0000313" key="12">
    <source>
        <dbReference type="Proteomes" id="UP000178082"/>
    </source>
</evidence>
<dbReference type="InterPro" id="IPR003716">
    <property type="entry name" value="DNA-dir_RNA_pol_omega"/>
</dbReference>
<dbReference type="NCBIfam" id="TIGR00690">
    <property type="entry name" value="rpoZ"/>
    <property type="match status" value="1"/>
</dbReference>
<keyword evidence="4 10" id="KW-0240">DNA-directed RNA polymerase</keyword>
<evidence type="ECO:0000256" key="4">
    <source>
        <dbReference type="ARBA" id="ARBA00022478"/>
    </source>
</evidence>
<reference evidence="11 12" key="1">
    <citation type="journal article" date="2016" name="Nat. Commun.">
        <title>Thousands of microbial genomes shed light on interconnected biogeochemical processes in an aquifer system.</title>
        <authorList>
            <person name="Anantharaman K."/>
            <person name="Brown C.T."/>
            <person name="Hug L.A."/>
            <person name="Sharon I."/>
            <person name="Castelle C.J."/>
            <person name="Probst A.J."/>
            <person name="Thomas B.C."/>
            <person name="Singh A."/>
            <person name="Wilkins M.J."/>
            <person name="Karaoz U."/>
            <person name="Brodie E.L."/>
            <person name="Williams K.H."/>
            <person name="Hubbard S.S."/>
            <person name="Banfield J.F."/>
        </authorList>
    </citation>
    <scope>NUCLEOTIDE SEQUENCE [LARGE SCALE GENOMIC DNA]</scope>
</reference>
<keyword evidence="5 10" id="KW-0808">Transferase</keyword>
<dbReference type="AlphaFoldDB" id="A0A1F7SDI9"/>
<evidence type="ECO:0000256" key="9">
    <source>
        <dbReference type="ARBA" id="ARBA00048552"/>
    </source>
</evidence>
<dbReference type="PANTHER" id="PTHR34476:SF1">
    <property type="entry name" value="DNA-DIRECTED RNA POLYMERASE SUBUNIT OMEGA"/>
    <property type="match status" value="1"/>
</dbReference>
<organism evidence="11 12">
    <name type="scientific">Candidatus Schekmanbacteria bacterium RIFCSPLOWO2_12_FULL_38_15</name>
    <dbReference type="NCBI Taxonomy" id="1817883"/>
    <lineage>
        <taxon>Bacteria</taxon>
        <taxon>Candidatus Schekmaniibacteriota</taxon>
    </lineage>
</organism>
<dbReference type="GO" id="GO:0000428">
    <property type="term" value="C:DNA-directed RNA polymerase complex"/>
    <property type="evidence" value="ECO:0007669"/>
    <property type="project" value="UniProtKB-KW"/>
</dbReference>